<evidence type="ECO:0000256" key="1">
    <source>
        <dbReference type="SAM" id="MobiDB-lite"/>
    </source>
</evidence>
<evidence type="ECO:0000313" key="3">
    <source>
        <dbReference type="EMBL" id="SHM57541.1"/>
    </source>
</evidence>
<feature type="region of interest" description="Disordered" evidence="1">
    <location>
        <begin position="21"/>
        <end position="82"/>
    </location>
</feature>
<feature type="chain" id="PRO_5013065373" evidence="2">
    <location>
        <begin position="24"/>
        <end position="82"/>
    </location>
</feature>
<gene>
    <name evidence="3" type="ORF">SAMN05216593_101600</name>
</gene>
<feature type="signal peptide" evidence="2">
    <location>
        <begin position="1"/>
        <end position="23"/>
    </location>
</feature>
<keyword evidence="2" id="KW-0732">Signal</keyword>
<evidence type="ECO:0000256" key="2">
    <source>
        <dbReference type="SAM" id="SignalP"/>
    </source>
</evidence>
<feature type="compositionally biased region" description="Low complexity" evidence="1">
    <location>
        <begin position="21"/>
        <end position="35"/>
    </location>
</feature>
<accession>A0A1M7JXA0</accession>
<dbReference type="AlphaFoldDB" id="A0A1M7JXA0"/>
<protein>
    <submittedName>
        <fullName evidence="3">Uncharacterized protein</fullName>
    </submittedName>
</protein>
<dbReference type="EMBL" id="FRDA01000001">
    <property type="protein sequence ID" value="SHM57541.1"/>
    <property type="molecule type" value="Genomic_DNA"/>
</dbReference>
<sequence length="82" mass="8593">MARSLLPLAATLFMVFTVTNASASDHSTPSPSTSSELRTSVDTKREQITGANAVKTQGSTGEQKILDLPIETADAPSADEDN</sequence>
<organism evidence="3 4">
    <name type="scientific">Pseudomonas asturiensis</name>
    <dbReference type="NCBI Taxonomy" id="1190415"/>
    <lineage>
        <taxon>Bacteria</taxon>
        <taxon>Pseudomonadati</taxon>
        <taxon>Pseudomonadota</taxon>
        <taxon>Gammaproteobacteria</taxon>
        <taxon>Pseudomonadales</taxon>
        <taxon>Pseudomonadaceae</taxon>
        <taxon>Pseudomonas</taxon>
    </lineage>
</organism>
<proteinExistence type="predicted"/>
<dbReference type="OrthoDB" id="6994696at2"/>
<dbReference type="Proteomes" id="UP000183983">
    <property type="component" value="Unassembled WGS sequence"/>
</dbReference>
<dbReference type="RefSeq" id="WP_073162203.1">
    <property type="nucleotide sequence ID" value="NZ_FRDA01000001.1"/>
</dbReference>
<evidence type="ECO:0000313" key="4">
    <source>
        <dbReference type="Proteomes" id="UP000183983"/>
    </source>
</evidence>
<name>A0A1M7JXA0_9PSED</name>
<reference evidence="3 4" key="1">
    <citation type="submission" date="2016-11" db="EMBL/GenBank/DDBJ databases">
        <authorList>
            <person name="Jaros S."/>
            <person name="Januszkiewicz K."/>
            <person name="Wedrychowicz H."/>
        </authorList>
    </citation>
    <scope>NUCLEOTIDE SEQUENCE [LARGE SCALE GENOMIC DNA]</scope>
    <source>
        <strain evidence="3 4">LMG 26898</strain>
    </source>
</reference>